<organism evidence="1 2">
    <name type="scientific">Bathymodiolus azoricus thioautotrophic gill symbiont</name>
    <dbReference type="NCBI Taxonomy" id="235205"/>
    <lineage>
        <taxon>Bacteria</taxon>
        <taxon>Pseudomonadati</taxon>
        <taxon>Pseudomonadota</taxon>
        <taxon>Gammaproteobacteria</taxon>
        <taxon>sulfur-oxidizing symbionts</taxon>
    </lineage>
</organism>
<dbReference type="STRING" id="235205.BAZSYMB_GCONTIG00587_2"/>
<evidence type="ECO:0000313" key="1">
    <source>
        <dbReference type="EMBL" id="SEH66678.1"/>
    </source>
</evidence>
<reference evidence="2" key="1">
    <citation type="submission" date="2016-06" db="EMBL/GenBank/DDBJ databases">
        <authorList>
            <person name="Petersen J."/>
            <person name="Sayavedra L."/>
        </authorList>
    </citation>
    <scope>NUCLEOTIDE SEQUENCE [LARGE SCALE GENOMIC DNA]</scope>
    <source>
        <strain evidence="2">BazSymB</strain>
    </source>
</reference>
<proteinExistence type="predicted"/>
<name>A0A1H6K5H0_9GAMM</name>
<evidence type="ECO:0000313" key="2">
    <source>
        <dbReference type="Proteomes" id="UP000198559"/>
    </source>
</evidence>
<dbReference type="EMBL" id="CVUD02000082">
    <property type="protein sequence ID" value="SEH66678.1"/>
    <property type="molecule type" value="Genomic_DNA"/>
</dbReference>
<gene>
    <name evidence="1" type="ORF">BAZSYMB_GCONTIG00587_2</name>
</gene>
<dbReference type="AlphaFoldDB" id="A0A1H6K5H0"/>
<accession>A0A1H6K5H0</accession>
<dbReference type="Proteomes" id="UP000198559">
    <property type="component" value="Unassembled WGS sequence"/>
</dbReference>
<protein>
    <submittedName>
        <fullName evidence="1">Uncharacterized protein</fullName>
    </submittedName>
</protein>
<sequence length="61" mass="7298">MTKRTLKHYRFSKTFAWINRHLRSRRKPIEKIRNLYKKFGLVSNGCSLCKGVDFQLLAEVL</sequence>